<dbReference type="InterPro" id="IPR050437">
    <property type="entry name" value="Ribos_protein_bS1-like"/>
</dbReference>
<dbReference type="EMBL" id="MGAV01000012">
    <property type="protein sequence ID" value="OGK54880.1"/>
    <property type="molecule type" value="Genomic_DNA"/>
</dbReference>
<dbReference type="InterPro" id="IPR035104">
    <property type="entry name" value="Ribosomal_protein_S1-like"/>
</dbReference>
<accession>A0A1F7JGY2</accession>
<feature type="domain" description="S1 motif" evidence="5">
    <location>
        <begin position="303"/>
        <end position="366"/>
    </location>
</feature>
<feature type="region of interest" description="Disordered" evidence="4">
    <location>
        <begin position="1"/>
        <end position="32"/>
    </location>
</feature>
<dbReference type="Pfam" id="PF00575">
    <property type="entry name" value="S1"/>
    <property type="match status" value="3"/>
</dbReference>
<protein>
    <recommendedName>
        <fullName evidence="5">S1 motif domain-containing protein</fullName>
    </recommendedName>
</protein>
<dbReference type="Proteomes" id="UP000177418">
    <property type="component" value="Unassembled WGS sequence"/>
</dbReference>
<reference evidence="6 7" key="1">
    <citation type="journal article" date="2016" name="Nat. Commun.">
        <title>Thousands of microbial genomes shed light on interconnected biogeochemical processes in an aquifer system.</title>
        <authorList>
            <person name="Anantharaman K."/>
            <person name="Brown C.T."/>
            <person name="Hug L.A."/>
            <person name="Sharon I."/>
            <person name="Castelle C.J."/>
            <person name="Probst A.J."/>
            <person name="Thomas B.C."/>
            <person name="Singh A."/>
            <person name="Wilkins M.J."/>
            <person name="Karaoz U."/>
            <person name="Brodie E.L."/>
            <person name="Williams K.H."/>
            <person name="Hubbard S.S."/>
            <person name="Banfield J.F."/>
        </authorList>
    </citation>
    <scope>NUCLEOTIDE SEQUENCE [LARGE SCALE GENOMIC DNA]</scope>
</reference>
<keyword evidence="3" id="KW-0687">Ribonucleoprotein</keyword>
<keyword evidence="2" id="KW-0689">Ribosomal protein</keyword>
<sequence>MAKKIKKDTSTVSKTPDSSAPHPSKKKSTTMEQLLQKHLIHPPKKGDQVKAKVISIDRKQVLFDIGWKSFAVLGEYETKELATFLPYLKVGDSVAAKVVVEEAKEGYPVLSLRKFVEKGKWEILEEKQKKEEEIEVVCGDYGRGGIFIDFMGIRGVIPKIQLTESFINDPNKLYNQKIKVKLLEVDKSKNRLVVSQKAAALGISYTKLKEKFDEVKVSEKYKAKVIGFSDFGVFCEVDGIEGLIHISEISWSKIIDPSKSLKVGQEVDVIVVEKNADNYKLNLSMKRLTPDPWIGVEEKYPKDKQFEGELIRKEKYGFIIRLTEGIEGLIHVSKIGGSENLEIGTKVKVYIEKVDVRNRRISLILVSKEKPVAYR</sequence>
<dbReference type="InterPro" id="IPR012340">
    <property type="entry name" value="NA-bd_OB-fold"/>
</dbReference>
<evidence type="ECO:0000256" key="2">
    <source>
        <dbReference type="ARBA" id="ARBA00022980"/>
    </source>
</evidence>
<dbReference type="AlphaFoldDB" id="A0A1F7JGY2"/>
<name>A0A1F7JGY2_9BACT</name>
<dbReference type="SMART" id="SM00316">
    <property type="entry name" value="S1"/>
    <property type="match status" value="4"/>
</dbReference>
<evidence type="ECO:0000313" key="7">
    <source>
        <dbReference type="Proteomes" id="UP000177418"/>
    </source>
</evidence>
<organism evidence="6 7">
    <name type="scientific">Candidatus Roizmanbacteria bacterium RIFCSPLOWO2_02_FULL_36_11</name>
    <dbReference type="NCBI Taxonomy" id="1802071"/>
    <lineage>
        <taxon>Bacteria</taxon>
        <taxon>Candidatus Roizmaniibacteriota</taxon>
    </lineage>
</organism>
<feature type="domain" description="S1 motif" evidence="5">
    <location>
        <begin position="131"/>
        <end position="197"/>
    </location>
</feature>
<dbReference type="Gene3D" id="2.40.50.140">
    <property type="entry name" value="Nucleic acid-binding proteins"/>
    <property type="match status" value="4"/>
</dbReference>
<dbReference type="InterPro" id="IPR003029">
    <property type="entry name" value="S1_domain"/>
</dbReference>
<evidence type="ECO:0000256" key="4">
    <source>
        <dbReference type="SAM" id="MobiDB-lite"/>
    </source>
</evidence>
<dbReference type="GO" id="GO:0003735">
    <property type="term" value="F:structural constituent of ribosome"/>
    <property type="evidence" value="ECO:0007669"/>
    <property type="project" value="TreeGrafter"/>
</dbReference>
<dbReference type="GO" id="GO:0006412">
    <property type="term" value="P:translation"/>
    <property type="evidence" value="ECO:0007669"/>
    <property type="project" value="TreeGrafter"/>
</dbReference>
<dbReference type="PANTHER" id="PTHR10724">
    <property type="entry name" value="30S RIBOSOMAL PROTEIN S1"/>
    <property type="match status" value="1"/>
</dbReference>
<evidence type="ECO:0000259" key="5">
    <source>
        <dbReference type="PROSITE" id="PS50126"/>
    </source>
</evidence>
<dbReference type="PROSITE" id="PS50126">
    <property type="entry name" value="S1"/>
    <property type="match status" value="4"/>
</dbReference>
<feature type="domain" description="S1 motif" evidence="5">
    <location>
        <begin position="46"/>
        <end position="113"/>
    </location>
</feature>
<gene>
    <name evidence="6" type="ORF">A3H78_00145</name>
</gene>
<dbReference type="SUPFAM" id="SSF50249">
    <property type="entry name" value="Nucleic acid-binding proteins"/>
    <property type="match status" value="4"/>
</dbReference>
<comment type="caution">
    <text evidence="6">The sequence shown here is derived from an EMBL/GenBank/DDBJ whole genome shotgun (WGS) entry which is preliminary data.</text>
</comment>
<evidence type="ECO:0000313" key="6">
    <source>
        <dbReference type="EMBL" id="OGK54880.1"/>
    </source>
</evidence>
<feature type="domain" description="S1 motif" evidence="5">
    <location>
        <begin position="218"/>
        <end position="286"/>
    </location>
</feature>
<evidence type="ECO:0000256" key="1">
    <source>
        <dbReference type="ARBA" id="ARBA00006767"/>
    </source>
</evidence>
<dbReference type="GO" id="GO:0003729">
    <property type="term" value="F:mRNA binding"/>
    <property type="evidence" value="ECO:0007669"/>
    <property type="project" value="TreeGrafter"/>
</dbReference>
<proteinExistence type="inferred from homology"/>
<comment type="similarity">
    <text evidence="1">Belongs to the bacterial ribosomal protein bS1 family.</text>
</comment>
<dbReference type="PRINTS" id="PR00681">
    <property type="entry name" value="RIBOSOMALS1"/>
</dbReference>
<evidence type="ECO:0000256" key="3">
    <source>
        <dbReference type="ARBA" id="ARBA00023274"/>
    </source>
</evidence>
<dbReference type="PANTHER" id="PTHR10724:SF7">
    <property type="entry name" value="SMALL RIBOSOMAL SUBUNIT PROTEIN BS1C"/>
    <property type="match status" value="1"/>
</dbReference>